<gene>
    <name evidence="2" type="ORF">MPH_01462</name>
</gene>
<dbReference type="AlphaFoldDB" id="K2SFG6"/>
<dbReference type="EMBL" id="AHHD01000055">
    <property type="protein sequence ID" value="EKG21199.1"/>
    <property type="molecule type" value="Genomic_DNA"/>
</dbReference>
<name>K2SFG6_MACPH</name>
<comment type="caution">
    <text evidence="2">The sequence shown here is derived from an EMBL/GenBank/DDBJ whole genome shotgun (WGS) entry which is preliminary data.</text>
</comment>
<dbReference type="InParanoid" id="K2SFG6"/>
<accession>K2SFG6</accession>
<dbReference type="HOGENOM" id="CLU_2146330_0_0_1"/>
<sequence>MYLLFHLRDDRRSGVSEARVGVASAAAPQGLSVHLSPRLAVRVHDLVGQWLCAHEGSPIPALATSCLQISKWSRRTCLRRQRRLTVGCYHKRSNHGDHISEEPLEQGLSREK</sequence>
<dbReference type="VEuPathDB" id="FungiDB:MPH_01462"/>
<dbReference type="Proteomes" id="UP000007129">
    <property type="component" value="Unassembled WGS sequence"/>
</dbReference>
<evidence type="ECO:0000313" key="3">
    <source>
        <dbReference type="Proteomes" id="UP000007129"/>
    </source>
</evidence>
<proteinExistence type="predicted"/>
<protein>
    <submittedName>
        <fullName evidence="2">Uncharacterized protein</fullName>
    </submittedName>
</protein>
<organism evidence="2 3">
    <name type="scientific">Macrophomina phaseolina (strain MS6)</name>
    <name type="common">Charcoal rot fungus</name>
    <dbReference type="NCBI Taxonomy" id="1126212"/>
    <lineage>
        <taxon>Eukaryota</taxon>
        <taxon>Fungi</taxon>
        <taxon>Dikarya</taxon>
        <taxon>Ascomycota</taxon>
        <taxon>Pezizomycotina</taxon>
        <taxon>Dothideomycetes</taxon>
        <taxon>Dothideomycetes incertae sedis</taxon>
        <taxon>Botryosphaeriales</taxon>
        <taxon>Botryosphaeriaceae</taxon>
        <taxon>Macrophomina</taxon>
    </lineage>
</organism>
<feature type="region of interest" description="Disordered" evidence="1">
    <location>
        <begin position="91"/>
        <end position="112"/>
    </location>
</feature>
<evidence type="ECO:0000256" key="1">
    <source>
        <dbReference type="SAM" id="MobiDB-lite"/>
    </source>
</evidence>
<reference evidence="2 3" key="1">
    <citation type="journal article" date="2012" name="BMC Genomics">
        <title>Tools to kill: Genome of one of the most destructive plant pathogenic fungi Macrophomina phaseolina.</title>
        <authorList>
            <person name="Islam M.S."/>
            <person name="Haque M.S."/>
            <person name="Islam M.M."/>
            <person name="Emdad E.M."/>
            <person name="Halim A."/>
            <person name="Hossen Q.M.M."/>
            <person name="Hossain M.Z."/>
            <person name="Ahmed B."/>
            <person name="Rahim S."/>
            <person name="Rahman M.S."/>
            <person name="Alam M.M."/>
            <person name="Hou S."/>
            <person name="Wan X."/>
            <person name="Saito J.A."/>
            <person name="Alam M."/>
        </authorList>
    </citation>
    <scope>NUCLEOTIDE SEQUENCE [LARGE SCALE GENOMIC DNA]</scope>
    <source>
        <strain evidence="2 3">MS6</strain>
    </source>
</reference>
<evidence type="ECO:0000313" key="2">
    <source>
        <dbReference type="EMBL" id="EKG21199.1"/>
    </source>
</evidence>